<sequence length="445" mass="49105">MCPRRVVGIFWDLENLRPPKEAAYPERGFAIASRIRKAAQEHGYVKQFFAYSEFPEQSSLKSQRLRSALTESGVTLKDCAHNARKEVVDKYMIVDMLAFAMDNPADSEATIVLITNDHGFMYAISILRARKYRVVVIATADAYAGLRYEKEYLIDWDDVIIGDMRKSSPSRLSPSDGPPPIQIDTLQPPTRHPSRLRSSSDPRYRHSTSVGSACGFVSTPPSPQYILVPHPGGCRHSSNSISRPSSVVSSQFGSDMGTLDRSGSCSDIVATRDFQDRSPSPLSPRVHPKVQSRPASQSGSPELLRVNVQSPSSTSSPATSPTDSALYTASGSDFEGQSVSDHEGPSGIWGPSKPPDCSVFNTLMQVIRELSEIESEHRIKRSKVGSEMRRRQDAYERGPYKNFKDLTLAAEQYNIVELGGSGGDAWIALKDAHRLVDDVQFDEGF</sequence>
<dbReference type="PANTHER" id="PTHR14379:SF3">
    <property type="entry name" value="MEIOSIS REGULATOR AND MRNA STABILITY FACTOR 1"/>
    <property type="match status" value="1"/>
</dbReference>
<name>A0AAD5YDJ8_9APHY</name>
<feature type="compositionally biased region" description="Low complexity" evidence="1">
    <location>
        <begin position="237"/>
        <end position="254"/>
    </location>
</feature>
<feature type="region of interest" description="Disordered" evidence="1">
    <location>
        <begin position="167"/>
        <end position="210"/>
    </location>
</feature>
<dbReference type="GO" id="GO:0005777">
    <property type="term" value="C:peroxisome"/>
    <property type="evidence" value="ECO:0007669"/>
    <property type="project" value="InterPro"/>
</dbReference>
<dbReference type="EMBL" id="JANAWD010000423">
    <property type="protein sequence ID" value="KAJ3479690.1"/>
    <property type="molecule type" value="Genomic_DNA"/>
</dbReference>
<accession>A0AAD5YDJ8</accession>
<feature type="region of interest" description="Disordered" evidence="1">
    <location>
        <begin position="227"/>
        <end position="353"/>
    </location>
</feature>
<evidence type="ECO:0000313" key="4">
    <source>
        <dbReference type="Proteomes" id="UP001212997"/>
    </source>
</evidence>
<dbReference type="InterPro" id="IPR021139">
    <property type="entry name" value="NYN"/>
</dbReference>
<dbReference type="AlphaFoldDB" id="A0AAD5YDJ8"/>
<reference evidence="3" key="1">
    <citation type="submission" date="2022-07" db="EMBL/GenBank/DDBJ databases">
        <title>Genome Sequence of Physisporinus lineatus.</title>
        <authorList>
            <person name="Buettner E."/>
        </authorList>
    </citation>
    <scope>NUCLEOTIDE SEQUENCE</scope>
    <source>
        <strain evidence="3">VT162</strain>
    </source>
</reference>
<evidence type="ECO:0000256" key="1">
    <source>
        <dbReference type="SAM" id="MobiDB-lite"/>
    </source>
</evidence>
<dbReference type="GO" id="GO:0004540">
    <property type="term" value="F:RNA nuclease activity"/>
    <property type="evidence" value="ECO:0007669"/>
    <property type="project" value="InterPro"/>
</dbReference>
<protein>
    <recommendedName>
        <fullName evidence="2">NYN domain-containing protein</fullName>
    </recommendedName>
</protein>
<dbReference type="Pfam" id="PF01936">
    <property type="entry name" value="NYN"/>
    <property type="match status" value="1"/>
</dbReference>
<dbReference type="Proteomes" id="UP001212997">
    <property type="component" value="Unassembled WGS sequence"/>
</dbReference>
<gene>
    <name evidence="3" type="ORF">NLI96_g8887</name>
</gene>
<keyword evidence="4" id="KW-1185">Reference proteome</keyword>
<dbReference type="GO" id="GO:0010468">
    <property type="term" value="P:regulation of gene expression"/>
    <property type="evidence" value="ECO:0007669"/>
    <property type="project" value="InterPro"/>
</dbReference>
<feature type="compositionally biased region" description="Polar residues" evidence="1">
    <location>
        <begin position="327"/>
        <end position="339"/>
    </location>
</feature>
<evidence type="ECO:0000259" key="2">
    <source>
        <dbReference type="Pfam" id="PF01936"/>
    </source>
</evidence>
<dbReference type="PANTHER" id="PTHR14379">
    <property type="entry name" value="LIMKAIN B LKAP"/>
    <property type="match status" value="1"/>
</dbReference>
<feature type="compositionally biased region" description="Low complexity" evidence="1">
    <location>
        <begin position="310"/>
        <end position="325"/>
    </location>
</feature>
<dbReference type="GO" id="GO:1905762">
    <property type="term" value="F:CCR4-NOT complex binding"/>
    <property type="evidence" value="ECO:0007669"/>
    <property type="project" value="TreeGrafter"/>
</dbReference>
<organism evidence="3 4">
    <name type="scientific">Meripilus lineatus</name>
    <dbReference type="NCBI Taxonomy" id="2056292"/>
    <lineage>
        <taxon>Eukaryota</taxon>
        <taxon>Fungi</taxon>
        <taxon>Dikarya</taxon>
        <taxon>Basidiomycota</taxon>
        <taxon>Agaricomycotina</taxon>
        <taxon>Agaricomycetes</taxon>
        <taxon>Polyporales</taxon>
        <taxon>Meripilaceae</taxon>
        <taxon>Meripilus</taxon>
    </lineage>
</organism>
<dbReference type="InterPro" id="IPR024768">
    <property type="entry name" value="Marf1"/>
</dbReference>
<dbReference type="Gene3D" id="3.40.50.1010">
    <property type="entry name" value="5'-nuclease"/>
    <property type="match status" value="1"/>
</dbReference>
<dbReference type="CDD" id="cd10910">
    <property type="entry name" value="PIN_limkain_b1_N_like"/>
    <property type="match status" value="1"/>
</dbReference>
<comment type="caution">
    <text evidence="3">The sequence shown here is derived from an EMBL/GenBank/DDBJ whole genome shotgun (WGS) entry which is preliminary data.</text>
</comment>
<proteinExistence type="predicted"/>
<evidence type="ECO:0000313" key="3">
    <source>
        <dbReference type="EMBL" id="KAJ3479690.1"/>
    </source>
</evidence>
<feature type="domain" description="NYN" evidence="2">
    <location>
        <begin position="7"/>
        <end position="141"/>
    </location>
</feature>